<dbReference type="InterPro" id="IPR025660">
    <property type="entry name" value="Pept_his_AS"/>
</dbReference>
<dbReference type="KEGG" id="nai:NECAME_12141"/>
<feature type="domain" description="Peptidase C1A papain C-terminal" evidence="1">
    <location>
        <begin position="48"/>
        <end position="86"/>
    </location>
</feature>
<dbReference type="AlphaFoldDB" id="W2T3J6"/>
<dbReference type="EMBL" id="KI660273">
    <property type="protein sequence ID" value="ETN75781.1"/>
    <property type="molecule type" value="Genomic_DNA"/>
</dbReference>
<evidence type="ECO:0000313" key="2">
    <source>
        <dbReference type="EMBL" id="ETN75781.1"/>
    </source>
</evidence>
<protein>
    <recommendedName>
        <fullName evidence="1">Peptidase C1A papain C-terminal domain-containing protein</fullName>
    </recommendedName>
</protein>
<dbReference type="Pfam" id="PF00112">
    <property type="entry name" value="Peptidase_C1"/>
    <property type="match status" value="1"/>
</dbReference>
<reference evidence="3" key="1">
    <citation type="journal article" date="2014" name="Nat. Genet.">
        <title>Genome of the human hookworm Necator americanus.</title>
        <authorList>
            <person name="Tang Y.T."/>
            <person name="Gao X."/>
            <person name="Rosa B.A."/>
            <person name="Abubucker S."/>
            <person name="Hallsworth-Pepin K."/>
            <person name="Martin J."/>
            <person name="Tyagi R."/>
            <person name="Heizer E."/>
            <person name="Zhang X."/>
            <person name="Bhonagiri-Palsikar V."/>
            <person name="Minx P."/>
            <person name="Warren W.C."/>
            <person name="Wang Q."/>
            <person name="Zhan B."/>
            <person name="Hotez P.J."/>
            <person name="Sternberg P.W."/>
            <person name="Dougall A."/>
            <person name="Gaze S.T."/>
            <person name="Mulvenna J."/>
            <person name="Sotillo J."/>
            <person name="Ranganathan S."/>
            <person name="Rabelo E.M."/>
            <person name="Wilson R.K."/>
            <person name="Felgner P.L."/>
            <person name="Bethony J."/>
            <person name="Hawdon J.M."/>
            <person name="Gasser R.B."/>
            <person name="Loukas A."/>
            <person name="Mitreva M."/>
        </authorList>
    </citation>
    <scope>NUCLEOTIDE SEQUENCE [LARGE SCALE GENOMIC DNA]</scope>
</reference>
<dbReference type="Proteomes" id="UP000053676">
    <property type="component" value="Unassembled WGS sequence"/>
</dbReference>
<dbReference type="PROSITE" id="PS00639">
    <property type="entry name" value="THIOL_PROTEASE_HIS"/>
    <property type="match status" value="1"/>
</dbReference>
<keyword evidence="3" id="KW-1185">Reference proteome</keyword>
<dbReference type="STRING" id="51031.W2T3J6"/>
<organism evidence="2 3">
    <name type="scientific">Necator americanus</name>
    <name type="common">Human hookworm</name>
    <dbReference type="NCBI Taxonomy" id="51031"/>
    <lineage>
        <taxon>Eukaryota</taxon>
        <taxon>Metazoa</taxon>
        <taxon>Ecdysozoa</taxon>
        <taxon>Nematoda</taxon>
        <taxon>Chromadorea</taxon>
        <taxon>Rhabditida</taxon>
        <taxon>Rhabditina</taxon>
        <taxon>Rhabditomorpha</taxon>
        <taxon>Strongyloidea</taxon>
        <taxon>Ancylostomatidae</taxon>
        <taxon>Bunostominae</taxon>
        <taxon>Necator</taxon>
    </lineage>
</organism>
<dbReference type="OrthoDB" id="65740at2759"/>
<name>W2T3J6_NECAM</name>
<evidence type="ECO:0000259" key="1">
    <source>
        <dbReference type="Pfam" id="PF00112"/>
    </source>
</evidence>
<dbReference type="GO" id="GO:0006508">
    <property type="term" value="P:proteolysis"/>
    <property type="evidence" value="ECO:0007669"/>
    <property type="project" value="InterPro"/>
</dbReference>
<accession>W2T3J6</accession>
<dbReference type="InterPro" id="IPR000668">
    <property type="entry name" value="Peptidase_C1A_C"/>
</dbReference>
<evidence type="ECO:0000313" key="3">
    <source>
        <dbReference type="Proteomes" id="UP000053676"/>
    </source>
</evidence>
<sequence length="87" mass="9633">MSIEAPHLMKVHIVASILPFFIVHKPHGSIVVETTALHPVWEARLQHKAGERSGGHSVKIIGWGVDNGTAYWLIANSWSKDWGENGK</sequence>
<dbReference type="GO" id="GO:0008234">
    <property type="term" value="F:cysteine-type peptidase activity"/>
    <property type="evidence" value="ECO:0007669"/>
    <property type="project" value="InterPro"/>
</dbReference>
<dbReference type="SUPFAM" id="SSF54001">
    <property type="entry name" value="Cysteine proteinases"/>
    <property type="match status" value="1"/>
</dbReference>
<dbReference type="Gene3D" id="3.90.70.10">
    <property type="entry name" value="Cysteine proteinases"/>
    <property type="match status" value="1"/>
</dbReference>
<dbReference type="InterPro" id="IPR038765">
    <property type="entry name" value="Papain-like_cys_pep_sf"/>
</dbReference>
<gene>
    <name evidence="2" type="ORF">NECAME_12141</name>
</gene>
<proteinExistence type="predicted"/>